<name>A0AAJ0GNJ4_9PEZI</name>
<keyword evidence="5" id="KW-1185">Reference proteome</keyword>
<evidence type="ECO:0000313" key="4">
    <source>
        <dbReference type="EMBL" id="KAK3303232.1"/>
    </source>
</evidence>
<feature type="domain" description="Bud22" evidence="3">
    <location>
        <begin position="117"/>
        <end position="346"/>
    </location>
</feature>
<feature type="compositionally biased region" description="Acidic residues" evidence="2">
    <location>
        <begin position="311"/>
        <end position="322"/>
    </location>
</feature>
<organism evidence="4 5">
    <name type="scientific">Chaetomium strumarium</name>
    <dbReference type="NCBI Taxonomy" id="1170767"/>
    <lineage>
        <taxon>Eukaryota</taxon>
        <taxon>Fungi</taxon>
        <taxon>Dikarya</taxon>
        <taxon>Ascomycota</taxon>
        <taxon>Pezizomycotina</taxon>
        <taxon>Sordariomycetes</taxon>
        <taxon>Sordariomycetidae</taxon>
        <taxon>Sordariales</taxon>
        <taxon>Chaetomiaceae</taxon>
        <taxon>Chaetomium</taxon>
    </lineage>
</organism>
<dbReference type="RefSeq" id="XP_062719012.1">
    <property type="nucleotide sequence ID" value="XM_062863425.1"/>
</dbReference>
<feature type="compositionally biased region" description="Basic and acidic residues" evidence="2">
    <location>
        <begin position="541"/>
        <end position="589"/>
    </location>
</feature>
<protein>
    <submittedName>
        <fullName evidence="4">Bud-site selection protein</fullName>
    </submittedName>
</protein>
<keyword evidence="1" id="KW-0175">Coiled coil</keyword>
<dbReference type="Pfam" id="PF09073">
    <property type="entry name" value="BUD22"/>
    <property type="match status" value="2"/>
</dbReference>
<reference evidence="4" key="2">
    <citation type="submission" date="2023-06" db="EMBL/GenBank/DDBJ databases">
        <authorList>
            <consortium name="Lawrence Berkeley National Laboratory"/>
            <person name="Mondo S.J."/>
            <person name="Hensen N."/>
            <person name="Bonometti L."/>
            <person name="Westerberg I."/>
            <person name="Brannstrom I.O."/>
            <person name="Guillou S."/>
            <person name="Cros-Aarteil S."/>
            <person name="Calhoun S."/>
            <person name="Haridas S."/>
            <person name="Kuo A."/>
            <person name="Pangilinan J."/>
            <person name="Riley R."/>
            <person name="Labutti K."/>
            <person name="Andreopoulos B."/>
            <person name="Lipzen A."/>
            <person name="Chen C."/>
            <person name="Yanf M."/>
            <person name="Daum C."/>
            <person name="Ng V."/>
            <person name="Clum A."/>
            <person name="Steindorff A."/>
            <person name="Ohm R."/>
            <person name="Martin F."/>
            <person name="Silar P."/>
            <person name="Natvig D."/>
            <person name="Lalanne C."/>
            <person name="Gautier V."/>
            <person name="Ament-Velasquez S.L."/>
            <person name="Kruys A."/>
            <person name="Hutchinson M.I."/>
            <person name="Powell A.J."/>
            <person name="Barry K."/>
            <person name="Miller A.N."/>
            <person name="Grigoriev I.V."/>
            <person name="Debuchy R."/>
            <person name="Gladieux P."/>
            <person name="Thoren M.H."/>
            <person name="Johannesson H."/>
        </authorList>
    </citation>
    <scope>NUCLEOTIDE SEQUENCE</scope>
    <source>
        <strain evidence="4">CBS 333.67</strain>
    </source>
</reference>
<feature type="region of interest" description="Disordered" evidence="2">
    <location>
        <begin position="242"/>
        <end position="601"/>
    </location>
</feature>
<evidence type="ECO:0000256" key="1">
    <source>
        <dbReference type="ARBA" id="ARBA00023054"/>
    </source>
</evidence>
<reference evidence="4" key="1">
    <citation type="journal article" date="2023" name="Mol. Phylogenet. Evol.">
        <title>Genome-scale phylogeny and comparative genomics of the fungal order Sordariales.</title>
        <authorList>
            <person name="Hensen N."/>
            <person name="Bonometti L."/>
            <person name="Westerberg I."/>
            <person name="Brannstrom I.O."/>
            <person name="Guillou S."/>
            <person name="Cros-Aarteil S."/>
            <person name="Calhoun S."/>
            <person name="Haridas S."/>
            <person name="Kuo A."/>
            <person name="Mondo S."/>
            <person name="Pangilinan J."/>
            <person name="Riley R."/>
            <person name="LaButti K."/>
            <person name="Andreopoulos B."/>
            <person name="Lipzen A."/>
            <person name="Chen C."/>
            <person name="Yan M."/>
            <person name="Daum C."/>
            <person name="Ng V."/>
            <person name="Clum A."/>
            <person name="Steindorff A."/>
            <person name="Ohm R.A."/>
            <person name="Martin F."/>
            <person name="Silar P."/>
            <person name="Natvig D.O."/>
            <person name="Lalanne C."/>
            <person name="Gautier V."/>
            <person name="Ament-Velasquez S.L."/>
            <person name="Kruys A."/>
            <person name="Hutchinson M.I."/>
            <person name="Powell A.J."/>
            <person name="Barry K."/>
            <person name="Miller A.N."/>
            <person name="Grigoriev I.V."/>
            <person name="Debuchy R."/>
            <person name="Gladieux P."/>
            <person name="Hiltunen Thoren M."/>
            <person name="Johannesson H."/>
        </authorList>
    </citation>
    <scope>NUCLEOTIDE SEQUENCE</scope>
    <source>
        <strain evidence="4">CBS 333.67</strain>
    </source>
</reference>
<feature type="compositionally biased region" description="Basic and acidic residues" evidence="2">
    <location>
        <begin position="496"/>
        <end position="506"/>
    </location>
</feature>
<dbReference type="PANTHER" id="PTHR23325:SF1">
    <property type="entry name" value="SERUM RESPONSE FACTOR-BINDING PROTEIN 1"/>
    <property type="match status" value="1"/>
</dbReference>
<dbReference type="AlphaFoldDB" id="A0AAJ0GNJ4"/>
<proteinExistence type="predicted"/>
<dbReference type="GeneID" id="87882254"/>
<sequence>MEVGQRHCRADPCPLYRTRLISGQACTGVNWNSALRRNGESGTLFSSLITDEQPTSTDRTTQTLRPIPDHQVPVLWTGACDTSRKTLLPTDFFNSLNMPKRKRDEDASVDALFFRFRNDLFHSLKIAKAFERQRQAKRLKDPKSTPERKERVEKEIVVLKSLDLHQTAHAHLCSSLLKIKSVAESEKLPNDIKAGVPKPELTEEEKALLHNVTSALYNRAQVKDVVQKALGEICKALGVAVPGKRGKASEKEREGPNELDKSAKSGGKEAGSEEKGAKKNSNTENSSEDEREGHGTKRKEKCGKDKASQVEEGEEVDEEEEEKAVSQLDELLGLESEEEEDDEEEMLVKGRRKHSTSSRDLDPMEITTDEDDGDDEEDDNEDLDPMQVTSNEGGDGSGSEDDFQGFSDVNQESQGSSKSEDEGASDSESSASSIARSPPAKKVSTSKKAAKASKPTDSTFLPTLMGGYISGSESASDVDLAPPRKNRRGQRARQAIWEKRYGEKAKHLQKPANGRDAGWDLKRGAVDGDSKPWKRGIRNPLLDKKGSKADDRQQTAPPKREPPPRIRDDSGPLHPSWEAKRLAKEKERLTAPFQGKKITFD</sequence>
<dbReference type="EMBL" id="JAUDZG010000006">
    <property type="protein sequence ID" value="KAK3303232.1"/>
    <property type="molecule type" value="Genomic_DNA"/>
</dbReference>
<dbReference type="GO" id="GO:0005634">
    <property type="term" value="C:nucleus"/>
    <property type="evidence" value="ECO:0007669"/>
    <property type="project" value="TreeGrafter"/>
</dbReference>
<evidence type="ECO:0000313" key="5">
    <source>
        <dbReference type="Proteomes" id="UP001273166"/>
    </source>
</evidence>
<feature type="compositionally biased region" description="Basic and acidic residues" evidence="2">
    <location>
        <begin position="247"/>
        <end position="277"/>
    </location>
</feature>
<dbReference type="GO" id="GO:0030490">
    <property type="term" value="P:maturation of SSU-rRNA"/>
    <property type="evidence" value="ECO:0007669"/>
    <property type="project" value="TreeGrafter"/>
</dbReference>
<evidence type="ECO:0000259" key="3">
    <source>
        <dbReference type="Pfam" id="PF09073"/>
    </source>
</evidence>
<feature type="compositionally biased region" description="Basic and acidic residues" evidence="2">
    <location>
        <begin position="517"/>
        <end position="532"/>
    </location>
</feature>
<dbReference type="Proteomes" id="UP001273166">
    <property type="component" value="Unassembled WGS sequence"/>
</dbReference>
<dbReference type="GO" id="GO:0030686">
    <property type="term" value="C:90S preribosome"/>
    <property type="evidence" value="ECO:0007669"/>
    <property type="project" value="TreeGrafter"/>
</dbReference>
<gene>
    <name evidence="4" type="ORF">B0T15DRAFT_267846</name>
</gene>
<feature type="compositionally biased region" description="Acidic residues" evidence="2">
    <location>
        <begin position="367"/>
        <end position="384"/>
    </location>
</feature>
<dbReference type="PANTHER" id="PTHR23325">
    <property type="entry name" value="SERUM RESPONSE FACTOR-BINDING"/>
    <property type="match status" value="1"/>
</dbReference>
<dbReference type="InterPro" id="IPR037393">
    <property type="entry name" value="Bud22/SRFB1"/>
</dbReference>
<accession>A0AAJ0GNJ4</accession>
<feature type="compositionally biased region" description="Acidic residues" evidence="2">
    <location>
        <begin position="335"/>
        <end position="345"/>
    </location>
</feature>
<feature type="domain" description="Bud22" evidence="3">
    <location>
        <begin position="355"/>
        <end position="601"/>
    </location>
</feature>
<dbReference type="InterPro" id="IPR015158">
    <property type="entry name" value="Bud22_dom"/>
</dbReference>
<feature type="compositionally biased region" description="Low complexity" evidence="2">
    <location>
        <begin position="426"/>
        <end position="443"/>
    </location>
</feature>
<evidence type="ECO:0000256" key="2">
    <source>
        <dbReference type="SAM" id="MobiDB-lite"/>
    </source>
</evidence>
<comment type="caution">
    <text evidence="4">The sequence shown here is derived from an EMBL/GenBank/DDBJ whole genome shotgun (WGS) entry which is preliminary data.</text>
</comment>